<evidence type="ECO:0000313" key="3">
    <source>
        <dbReference type="EMBL" id="MEE2025428.1"/>
    </source>
</evidence>
<feature type="domain" description="MAM" evidence="2">
    <location>
        <begin position="261"/>
        <end position="414"/>
    </location>
</feature>
<dbReference type="InterPro" id="IPR024079">
    <property type="entry name" value="MetalloPept_cat_dom_sf"/>
</dbReference>
<dbReference type="InterPro" id="IPR051560">
    <property type="entry name" value="MAM_domain-containing"/>
</dbReference>
<organism evidence="3 4">
    <name type="scientific">Alkalimonas mucilaginosa</name>
    <dbReference type="NCBI Taxonomy" id="3057676"/>
    <lineage>
        <taxon>Bacteria</taxon>
        <taxon>Pseudomonadati</taxon>
        <taxon>Pseudomonadota</taxon>
        <taxon>Gammaproteobacteria</taxon>
        <taxon>Alkalimonas</taxon>
    </lineage>
</organism>
<dbReference type="InterPro" id="IPR000998">
    <property type="entry name" value="MAM_dom"/>
</dbReference>
<dbReference type="Pfam" id="PF00629">
    <property type="entry name" value="MAM"/>
    <property type="match status" value="1"/>
</dbReference>
<dbReference type="PANTHER" id="PTHR23282">
    <property type="entry name" value="APICAL ENDOSOMAL GLYCOPROTEIN PRECURSOR"/>
    <property type="match status" value="1"/>
</dbReference>
<dbReference type="RefSeq" id="WP_330088743.1">
    <property type="nucleotide sequence ID" value="NZ_JAUGZK010000012.1"/>
</dbReference>
<dbReference type="InterPro" id="IPR013320">
    <property type="entry name" value="ConA-like_dom_sf"/>
</dbReference>
<keyword evidence="1" id="KW-0732">Signal</keyword>
<comment type="caution">
    <text evidence="3">The sequence shown here is derived from an EMBL/GenBank/DDBJ whole genome shotgun (WGS) entry which is preliminary data.</text>
</comment>
<proteinExistence type="predicted"/>
<dbReference type="GO" id="GO:0008237">
    <property type="term" value="F:metallopeptidase activity"/>
    <property type="evidence" value="ECO:0007669"/>
    <property type="project" value="UniProtKB-KW"/>
</dbReference>
<accession>A0ABU7JJB6</accession>
<sequence>MRLYCCVILMWLASFILLQLPVSALAAASIPVVHHVSRDSQGQEAVVSEQTIAEAMQRLNQAFAGSGLFFFSMEIRYIDRDDWYQGWDSDSYWQSLDELTVSNALNVFHLNSLSGNGRANFPFRQRDYVFVRASRLPYTTLIHEVGHYFGLLHTFSSSRFGAFCWNSGDLLCDTPYDPVESRRDFDPQSCEYIGKEPLDPVPDGRNFMSRGRSECRTHFSPEQISRMQHTLINDRFYLGHQVGGVYQQKMPTLTALPLYESFEPAPWQQFSWLNDVVTDDANWTVAPSTGTRRSGPQHGAADGRHFIYLNGSVGAGAVAHLLSPWFRLDSENKVEFCFSYHMHGATMGQLQLQQRQPGTDWHTLWQMAGEQHQADSPWSQSCIQLEATAAFQLRFRGQVGSGRHSHMALDQLRLQSIRVLQ</sequence>
<reference evidence="3 4" key="1">
    <citation type="submission" date="2023-06" db="EMBL/GenBank/DDBJ databases">
        <title>Alkalimonas sp., MEB004 an alkaliphilic bacterium isolated from Lonar Lake, India.</title>
        <authorList>
            <person name="Joshi A."/>
            <person name="Thite S."/>
        </authorList>
    </citation>
    <scope>NUCLEOTIDE SEQUENCE [LARGE SCALE GENOMIC DNA]</scope>
    <source>
        <strain evidence="3 4">MEB004</strain>
    </source>
</reference>
<dbReference type="CDD" id="cd06263">
    <property type="entry name" value="MAM"/>
    <property type="match status" value="1"/>
</dbReference>
<feature type="chain" id="PRO_5045293731" evidence="1">
    <location>
        <begin position="27"/>
        <end position="421"/>
    </location>
</feature>
<keyword evidence="3" id="KW-0378">Hydrolase</keyword>
<dbReference type="SUPFAM" id="SSF49899">
    <property type="entry name" value="Concanavalin A-like lectins/glucanases"/>
    <property type="match status" value="1"/>
</dbReference>
<evidence type="ECO:0000259" key="2">
    <source>
        <dbReference type="PROSITE" id="PS50060"/>
    </source>
</evidence>
<protein>
    <submittedName>
        <fullName evidence="3">M43 family zinc metalloprotease</fullName>
    </submittedName>
</protein>
<keyword evidence="3" id="KW-0645">Protease</keyword>
<dbReference type="SMART" id="SM00137">
    <property type="entry name" value="MAM"/>
    <property type="match status" value="1"/>
</dbReference>
<dbReference type="Proteomes" id="UP001339167">
    <property type="component" value="Unassembled WGS sequence"/>
</dbReference>
<gene>
    <name evidence="3" type="ORF">QWF21_14420</name>
</gene>
<keyword evidence="3" id="KW-0482">Metalloprotease</keyword>
<dbReference type="EMBL" id="JAUGZK010000012">
    <property type="protein sequence ID" value="MEE2025428.1"/>
    <property type="molecule type" value="Genomic_DNA"/>
</dbReference>
<dbReference type="Gene3D" id="2.60.120.200">
    <property type="match status" value="1"/>
</dbReference>
<evidence type="ECO:0000313" key="4">
    <source>
        <dbReference type="Proteomes" id="UP001339167"/>
    </source>
</evidence>
<dbReference type="PANTHER" id="PTHR23282:SF101">
    <property type="entry name" value="MAM DOMAIN-CONTAINING PROTEIN"/>
    <property type="match status" value="1"/>
</dbReference>
<name>A0ABU7JJB6_9GAMM</name>
<evidence type="ECO:0000256" key="1">
    <source>
        <dbReference type="SAM" id="SignalP"/>
    </source>
</evidence>
<keyword evidence="4" id="KW-1185">Reference proteome</keyword>
<dbReference type="InterPro" id="IPR008754">
    <property type="entry name" value="Peptidase_M43"/>
</dbReference>
<dbReference type="Pfam" id="PF05572">
    <property type="entry name" value="Peptidase_M43"/>
    <property type="match status" value="1"/>
</dbReference>
<dbReference type="PROSITE" id="PS50060">
    <property type="entry name" value="MAM_2"/>
    <property type="match status" value="1"/>
</dbReference>
<dbReference type="Gene3D" id="3.40.390.10">
    <property type="entry name" value="Collagenase (Catalytic Domain)"/>
    <property type="match status" value="1"/>
</dbReference>
<dbReference type="SUPFAM" id="SSF55486">
    <property type="entry name" value="Metalloproteases ('zincins'), catalytic domain"/>
    <property type="match status" value="1"/>
</dbReference>
<feature type="signal peptide" evidence="1">
    <location>
        <begin position="1"/>
        <end position="26"/>
    </location>
</feature>